<feature type="transmembrane region" description="Helical" evidence="1">
    <location>
        <begin position="143"/>
        <end position="165"/>
    </location>
</feature>
<gene>
    <name evidence="2" type="ORF">LKD70_07895</name>
</gene>
<dbReference type="InterPro" id="IPR011435">
    <property type="entry name" value="UmpAB"/>
</dbReference>
<dbReference type="RefSeq" id="WP_227707484.1">
    <property type="nucleotide sequence ID" value="NZ_JAJEQX010000011.1"/>
</dbReference>
<feature type="transmembrane region" description="Helical" evidence="1">
    <location>
        <begin position="337"/>
        <end position="360"/>
    </location>
</feature>
<keyword evidence="1" id="KW-0472">Membrane</keyword>
<dbReference type="Pfam" id="PF07556">
    <property type="entry name" value="DUF1538"/>
    <property type="match status" value="2"/>
</dbReference>
<dbReference type="Proteomes" id="UP001198151">
    <property type="component" value="Unassembled WGS sequence"/>
</dbReference>
<accession>A0ABS8FWE0</accession>
<proteinExistence type="predicted"/>
<feature type="transmembrane region" description="Helical" evidence="1">
    <location>
        <begin position="293"/>
        <end position="317"/>
    </location>
</feature>
<feature type="transmembrane region" description="Helical" evidence="1">
    <location>
        <begin position="441"/>
        <end position="460"/>
    </location>
</feature>
<feature type="transmembrane region" description="Helical" evidence="1">
    <location>
        <begin position="87"/>
        <end position="104"/>
    </location>
</feature>
<sequence length="515" mass="55033">MNLKKIKLVEKLQEKLNETLKAVLPVIAIVLVLCFTIAPIEPGILLAFLLGAVLLIVGMMFFTLGVDMAMSPIGESVGTCMTQTKKLGLIIFLSFILGFIVTISEPDLQVLAEQVPAVPNMILVLSVAFGVGVFLVSAVLRILFNITLAHMLIGLYIIVFALAYFAPGDFVAVAFDAGGVTTGPMTVPFIMSLGIGIAAIRSDERAEDDSFGLVALSSVGPILSVLVLSLIYRPDSAQYVPDSVPFISDSVELWHIFAEEFPAYMGEIAVSLLPIIVFFVIFQLVFRRMSRRTLIRIAIGMVYTYVGLVVFLTGVNVGFMPAGNYLGQVLAANPYKWIIIPIGMLIGFFIVRAEPAVIVLTHQVEDITSGSIPASAMGMSLSIGIAASVGLAMTRVLTGISIFWFIIPGYAIALALSFFVPKIFTAIAFDSGGVASGPMTATFLLPFAIGACVSVGGNIVTDAFGVVAMVAMTPLITIQILGLVYEIKSRRLEKLETAKAAGAFDLLPDDDIIEL</sequence>
<feature type="transmembrane region" description="Helical" evidence="1">
    <location>
        <begin position="177"/>
        <end position="199"/>
    </location>
</feature>
<feature type="transmembrane region" description="Helical" evidence="1">
    <location>
        <begin position="268"/>
        <end position="286"/>
    </location>
</feature>
<evidence type="ECO:0000313" key="3">
    <source>
        <dbReference type="Proteomes" id="UP001198151"/>
    </source>
</evidence>
<feature type="transmembrane region" description="Helical" evidence="1">
    <location>
        <begin position="20"/>
        <end position="38"/>
    </location>
</feature>
<evidence type="ECO:0000256" key="1">
    <source>
        <dbReference type="SAM" id="Phobius"/>
    </source>
</evidence>
<feature type="transmembrane region" description="Helical" evidence="1">
    <location>
        <begin position="466"/>
        <end position="485"/>
    </location>
</feature>
<keyword evidence="1" id="KW-0812">Transmembrane</keyword>
<reference evidence="2 3" key="1">
    <citation type="submission" date="2021-10" db="EMBL/GenBank/DDBJ databases">
        <title>Anaerobic single-cell dispensing facilitates the cultivation of human gut bacteria.</title>
        <authorList>
            <person name="Afrizal A."/>
        </authorList>
    </citation>
    <scope>NUCLEOTIDE SEQUENCE [LARGE SCALE GENOMIC DNA]</scope>
    <source>
        <strain evidence="2 3">CLA-AA-H200</strain>
    </source>
</reference>
<protein>
    <submittedName>
        <fullName evidence="2">DUF1538 domain-containing protein</fullName>
    </submittedName>
</protein>
<keyword evidence="3" id="KW-1185">Reference proteome</keyword>
<name>A0ABS8FWE0_9FIRM</name>
<organism evidence="2 3">
    <name type="scientific">Ruminococcus turbiniformis</name>
    <dbReference type="NCBI Taxonomy" id="2881258"/>
    <lineage>
        <taxon>Bacteria</taxon>
        <taxon>Bacillati</taxon>
        <taxon>Bacillota</taxon>
        <taxon>Clostridia</taxon>
        <taxon>Eubacteriales</taxon>
        <taxon>Oscillospiraceae</taxon>
        <taxon>Ruminococcus</taxon>
    </lineage>
</organism>
<feature type="transmembrane region" description="Helical" evidence="1">
    <location>
        <begin position="211"/>
        <end position="232"/>
    </location>
</feature>
<dbReference type="EMBL" id="JAJEQX010000011">
    <property type="protein sequence ID" value="MCC2254346.1"/>
    <property type="molecule type" value="Genomic_DNA"/>
</dbReference>
<evidence type="ECO:0000313" key="2">
    <source>
        <dbReference type="EMBL" id="MCC2254346.1"/>
    </source>
</evidence>
<feature type="transmembrane region" description="Helical" evidence="1">
    <location>
        <begin position="372"/>
        <end position="393"/>
    </location>
</feature>
<feature type="transmembrane region" description="Helical" evidence="1">
    <location>
        <begin position="44"/>
        <end position="66"/>
    </location>
</feature>
<feature type="transmembrane region" description="Helical" evidence="1">
    <location>
        <begin position="399"/>
        <end position="420"/>
    </location>
</feature>
<comment type="caution">
    <text evidence="2">The sequence shown here is derived from an EMBL/GenBank/DDBJ whole genome shotgun (WGS) entry which is preliminary data.</text>
</comment>
<keyword evidence="1" id="KW-1133">Transmembrane helix</keyword>
<feature type="transmembrane region" description="Helical" evidence="1">
    <location>
        <begin position="116"/>
        <end position="136"/>
    </location>
</feature>